<dbReference type="STRING" id="1513793.SAMN06296036_117127"/>
<dbReference type="RefSeq" id="WP_132321978.1">
    <property type="nucleotide sequence ID" value="NZ_FWZT01000017.1"/>
</dbReference>
<evidence type="ECO:0008006" key="3">
    <source>
        <dbReference type="Google" id="ProtNLM"/>
    </source>
</evidence>
<name>A0A1Y6CH30_9BACT</name>
<dbReference type="AlphaFoldDB" id="A0A1Y6CH30"/>
<evidence type="ECO:0000313" key="1">
    <source>
        <dbReference type="EMBL" id="SMF55507.1"/>
    </source>
</evidence>
<accession>A0A1Y6CH30</accession>
<organism evidence="1 2">
    <name type="scientific">Pseudobacteriovorax antillogorgiicola</name>
    <dbReference type="NCBI Taxonomy" id="1513793"/>
    <lineage>
        <taxon>Bacteria</taxon>
        <taxon>Pseudomonadati</taxon>
        <taxon>Bdellovibrionota</taxon>
        <taxon>Oligoflexia</taxon>
        <taxon>Oligoflexales</taxon>
        <taxon>Pseudobacteriovoracaceae</taxon>
        <taxon>Pseudobacteriovorax</taxon>
    </lineage>
</organism>
<dbReference type="OrthoDB" id="10003861at2"/>
<protein>
    <recommendedName>
        <fullName evidence="3">Long-chain fatty acid transport protein</fullName>
    </recommendedName>
</protein>
<dbReference type="EMBL" id="FWZT01000017">
    <property type="protein sequence ID" value="SMF55507.1"/>
    <property type="molecule type" value="Genomic_DNA"/>
</dbReference>
<reference evidence="2" key="1">
    <citation type="submission" date="2017-04" db="EMBL/GenBank/DDBJ databases">
        <authorList>
            <person name="Varghese N."/>
            <person name="Submissions S."/>
        </authorList>
    </citation>
    <scope>NUCLEOTIDE SEQUENCE [LARGE SCALE GENOMIC DNA]</scope>
    <source>
        <strain evidence="2">RKEM611</strain>
    </source>
</reference>
<gene>
    <name evidence="1" type="ORF">SAMN06296036_117127</name>
</gene>
<proteinExistence type="predicted"/>
<evidence type="ECO:0000313" key="2">
    <source>
        <dbReference type="Proteomes" id="UP000192907"/>
    </source>
</evidence>
<sequence length="382" mass="43096">MKFRLAFGLGAMLCSIEAIGDPLEYKIMTAVDADSNHQFIYNPALLDPNKKYYSFIALKDTKTSSVVASPNNNRQNISYSLKDDILAAGAMWPFGGGSFGVSYIRANQDLDADNDLISRVITETRRDDIYAMKFIISMTPSLNFGFHYQYKQAAHHLNGSFFVNDDDRTNYKAFLSGYRLGIYYSNQKMGLGLYTAPPTRGKALIDGENKIVAESGTGGLDFKYKLSDKTSLGLGATRWFYRKDDRLELSTSPVDMRNISLNGIDLDQYLAKIQNFRLGVIHRVKPQLSILASLAQQESVFHFNEDGLPGDDRENVPSFRYLQFHIGGMYTKNRFAMELSYHITDREQSSIIDNTQKLGNREYESYSAKETGVIIKVTFKAS</sequence>
<dbReference type="Proteomes" id="UP000192907">
    <property type="component" value="Unassembled WGS sequence"/>
</dbReference>
<keyword evidence="2" id="KW-1185">Reference proteome</keyword>
<dbReference type="SUPFAM" id="SSF56935">
    <property type="entry name" value="Porins"/>
    <property type="match status" value="1"/>
</dbReference>